<dbReference type="AlphaFoldDB" id="A0A087TD54"/>
<accession>A0A087TD54</accession>
<evidence type="ECO:0000313" key="2">
    <source>
        <dbReference type="EMBL" id="KFM63043.1"/>
    </source>
</evidence>
<sequence>MEGIKEENFKSSEMDELEFKFDEELNNETFDKKDDDSAAESKKSNYELSDQDVNKLIIVTQSTGNRKHDRGNKPNWTPYVMSQEMASTINDGLHYYEQDLMGR</sequence>
<keyword evidence="3" id="KW-1185">Reference proteome</keyword>
<organism evidence="2 3">
    <name type="scientific">Stegodyphus mimosarum</name>
    <name type="common">African social velvet spider</name>
    <dbReference type="NCBI Taxonomy" id="407821"/>
    <lineage>
        <taxon>Eukaryota</taxon>
        <taxon>Metazoa</taxon>
        <taxon>Ecdysozoa</taxon>
        <taxon>Arthropoda</taxon>
        <taxon>Chelicerata</taxon>
        <taxon>Arachnida</taxon>
        <taxon>Araneae</taxon>
        <taxon>Araneomorphae</taxon>
        <taxon>Entelegynae</taxon>
        <taxon>Eresoidea</taxon>
        <taxon>Eresidae</taxon>
        <taxon>Stegodyphus</taxon>
    </lineage>
</organism>
<evidence type="ECO:0000256" key="1">
    <source>
        <dbReference type="SAM" id="MobiDB-lite"/>
    </source>
</evidence>
<proteinExistence type="predicted"/>
<feature type="region of interest" description="Disordered" evidence="1">
    <location>
        <begin position="22"/>
        <end position="47"/>
    </location>
</feature>
<protein>
    <submittedName>
        <fullName evidence="2">La-related protein 1</fullName>
    </submittedName>
</protein>
<evidence type="ECO:0000313" key="3">
    <source>
        <dbReference type="Proteomes" id="UP000054359"/>
    </source>
</evidence>
<dbReference type="EMBL" id="KK114667">
    <property type="protein sequence ID" value="KFM63043.1"/>
    <property type="molecule type" value="Genomic_DNA"/>
</dbReference>
<dbReference type="STRING" id="407821.A0A087TD54"/>
<dbReference type="OrthoDB" id="340227at2759"/>
<feature type="non-terminal residue" evidence="2">
    <location>
        <position position="103"/>
    </location>
</feature>
<dbReference type="Proteomes" id="UP000054359">
    <property type="component" value="Unassembled WGS sequence"/>
</dbReference>
<feature type="compositionally biased region" description="Basic and acidic residues" evidence="1">
    <location>
        <begin position="22"/>
        <end position="45"/>
    </location>
</feature>
<name>A0A087TD54_STEMI</name>
<gene>
    <name evidence="2" type="ORF">X975_19183</name>
</gene>
<reference evidence="2 3" key="1">
    <citation type="submission" date="2013-11" db="EMBL/GenBank/DDBJ databases">
        <title>Genome sequencing of Stegodyphus mimosarum.</title>
        <authorList>
            <person name="Bechsgaard J."/>
        </authorList>
    </citation>
    <scope>NUCLEOTIDE SEQUENCE [LARGE SCALE GENOMIC DNA]</scope>
</reference>